<proteinExistence type="predicted"/>
<name>A0A6A4AXS5_9STRA</name>
<dbReference type="EMBL" id="QXGE01007158">
    <property type="protein sequence ID" value="KAE9263878.1"/>
    <property type="molecule type" value="Genomic_DNA"/>
</dbReference>
<protein>
    <submittedName>
        <fullName evidence="1">Uncharacterized protein</fullName>
    </submittedName>
</protein>
<accession>A0A6A4AXS5</accession>
<dbReference type="Proteomes" id="UP000437068">
    <property type="component" value="Unassembled WGS sequence"/>
</dbReference>
<dbReference type="AlphaFoldDB" id="A0A6A4AXS5"/>
<reference evidence="1 2" key="1">
    <citation type="submission" date="2018-08" db="EMBL/GenBank/DDBJ databases">
        <title>Genomic investigation of the strawberry pathogen Phytophthora fragariae indicates pathogenicity is determined by transcriptional variation in three key races.</title>
        <authorList>
            <person name="Adams T.M."/>
            <person name="Armitage A.D."/>
            <person name="Sobczyk M.K."/>
            <person name="Bates H.J."/>
            <person name="Dunwell J.M."/>
            <person name="Nellist C.F."/>
            <person name="Harrison R.J."/>
        </authorList>
    </citation>
    <scope>NUCLEOTIDE SEQUENCE [LARGE SCALE GENOMIC DNA]</scope>
    <source>
        <strain evidence="1 2">A4</strain>
    </source>
</reference>
<comment type="caution">
    <text evidence="1">The sequence shown here is derived from an EMBL/GenBank/DDBJ whole genome shotgun (WGS) entry which is preliminary data.</text>
</comment>
<sequence length="82" mass="8924">MLAQSPALAQLLHGLDGHLLSFLQPRVTLALVFVRLIALSALLPGQADLRTLPLRPLPCLSSRRSHALHFVAFGDLINHVLT</sequence>
<evidence type="ECO:0000313" key="2">
    <source>
        <dbReference type="Proteomes" id="UP000437068"/>
    </source>
</evidence>
<evidence type="ECO:0000313" key="1">
    <source>
        <dbReference type="EMBL" id="KAE9263878.1"/>
    </source>
</evidence>
<organism evidence="1 2">
    <name type="scientific">Phytophthora fragariae</name>
    <dbReference type="NCBI Taxonomy" id="53985"/>
    <lineage>
        <taxon>Eukaryota</taxon>
        <taxon>Sar</taxon>
        <taxon>Stramenopiles</taxon>
        <taxon>Oomycota</taxon>
        <taxon>Peronosporomycetes</taxon>
        <taxon>Peronosporales</taxon>
        <taxon>Peronosporaceae</taxon>
        <taxon>Phytophthora</taxon>
    </lineage>
</organism>
<gene>
    <name evidence="1" type="ORF">PF001_g31507</name>
</gene>